<dbReference type="PROSITE" id="PS00018">
    <property type="entry name" value="EF_HAND_1"/>
    <property type="match status" value="1"/>
</dbReference>
<sequence length="1572" mass="168222">MFQRSRVKKSNSRKAQANRLKSEMLESRRLLAGLEVVAIPFIQGQPDVPHPVHEQGNITLKAIARGADSGGDYEIWWDTDFDGNFDNNPSRIVNATNGTDTIYDIGQTFTVPNVSFDQQLDVQVRIRELDSGEEAFGTFHIYVNDFRPSNDPRNWTAQQLEVIQQMSVQESMWYVHRNLTRSGDLTSGMTAEYAYDNVTPQAIKLFISNTHLPAYAPDSFDSYGQTIPQNFEATNDARWHADPYAESAMRMLNEVVSTALIVAVPSSDEGDQSGFFPNGTPVTANRLPGTTDEFGVYFSGYYFPFDTTSVGSHATALSAVALSLSALGGTPIQVGDTSGYSWEWLTQQGVDWLGFAQTDSGTGRGAWGYQANDTELFGADTLKWAVTAFSDVERVAAPYGVIVDNLHKYRVADALIAHANANGLAEHFIGSQTGDFMHTGTMIQAARWLGIQYFSPSDNQIAFPGISSATRGQLNQSLLTFSSAAASYWNALNKLSYFGFFDSFWRNSDYLQGNTNALYNVTTSGEPLIMLRYADAFREGQQEVTVFANHDWNREFTTFLSRGQERHTSTLDPWQDYDTFGSFVTLSTVTNSYTFNHGAPYWSSVVAGLAMTSATTNPPKYGSITLPTQAYAGQSLEFSLDPAPNFLAIQWDFDASNGLGWDTTGTADATGSTVNYTFSSPGIYTITARGVFADTTSYLYTRTLRVDINTPPVANNDSISTDQDSTVMFDVLVDNGSGADQDTDGNLDASLTTALTSPAKGILTQQADGNFTFDPNGEFDDLPAGQSTTVSFDYQIEDVAGATSTATVAITITGNNDAATIGGTLTGTTDEDTATAITGTATVSDVDTGEDAFTPQASTAGTYGTFTIDASGNWIYTLNPASVQDLPTGSSAQENFNIASFDGTTSQVAITITGNNDAATIGGTLTGTTDEDTATAITGTATVSDVDTGESSFTPQASTAGTYGTFAIDASGNWTYTLNPASVQDLPAGSSAQENFNIASFDGTTSQVAITITGNNDAATIGGTLTGTTDEDTATAITGTATVSDVDTGESSFTPQASTAGTYGTFAIDASGNWSFTLNPASVQDLSIGDHVDESFTVTTIDGTEEMISIRIDGVNDLAIPSIDTVTSFRFVGSEIEVTASATDVDGDDSSIDYQYAVYIDGNPTAAFSGGGVDQTQFAFTPTVAGEYRIELTAIDDDNGESTVDTTITVGTASLVSFQFADDGALPGGVNNNGPGPEALYHEWQDATGQLWITIDADVPNAPFDLTFQLTSTDNWLAEPQLVAHMANSSSWQHQQDANTLTTSGTLHGLDLSEYQAGDRVLLATIVYPDDLTEPAGLLMNKTGEYTTATNDHGVQLVYAQVSPSSQPFAVDQNVSGQFLPVVYDSNDDGKIGIADFAQFISQYSKAPNASNPEAYRFDYNWDGKVGINDFANFISHYGRKKGNPPATIVMPNPTPGQPQQSLVLEGESLASPELSLLAESSYPNGASEFTWLPPVASFDAASGSRRVESQESASDEIALTDDLAEVLPGISDHADFDLKVVDAIYQNDLLPESETLLTEDDDLNIYQLLAE</sequence>
<dbReference type="RefSeq" id="WP_105349894.1">
    <property type="nucleotide sequence ID" value="NZ_PUIA01000016.1"/>
</dbReference>
<dbReference type="Gene3D" id="1.10.1330.10">
    <property type="entry name" value="Dockerin domain"/>
    <property type="match status" value="1"/>
</dbReference>
<dbReference type="OrthoDB" id="292060at2"/>
<reference evidence="2 3" key="1">
    <citation type="submission" date="2018-02" db="EMBL/GenBank/DDBJ databases">
        <title>Comparative genomes isolates from brazilian mangrove.</title>
        <authorList>
            <person name="Araujo J.E."/>
            <person name="Taketani R.G."/>
            <person name="Silva M.C.P."/>
            <person name="Loureco M.V."/>
            <person name="Andreote F.D."/>
        </authorList>
    </citation>
    <scope>NUCLEOTIDE SEQUENCE [LARGE SCALE GENOMIC DNA]</scope>
    <source>
        <strain evidence="2 3">HEX-2 MGV</strain>
    </source>
</reference>
<dbReference type="NCBIfam" id="TIGR01965">
    <property type="entry name" value="VCBS_repeat"/>
    <property type="match status" value="4"/>
</dbReference>
<evidence type="ECO:0000313" key="2">
    <source>
        <dbReference type="EMBL" id="PQO38693.1"/>
    </source>
</evidence>
<dbReference type="InterPro" id="IPR040853">
    <property type="entry name" value="RapA2_cadherin-like"/>
</dbReference>
<dbReference type="EMBL" id="PUIA01000016">
    <property type="protein sequence ID" value="PQO38693.1"/>
    <property type="molecule type" value="Genomic_DNA"/>
</dbReference>
<dbReference type="InterPro" id="IPR036439">
    <property type="entry name" value="Dockerin_dom_sf"/>
</dbReference>
<dbReference type="InterPro" id="IPR013783">
    <property type="entry name" value="Ig-like_fold"/>
</dbReference>
<feature type="domain" description="RapA2 cadherin-like" evidence="1">
    <location>
        <begin position="1007"/>
        <end position="1076"/>
    </location>
</feature>
<dbReference type="InterPro" id="IPR035986">
    <property type="entry name" value="PKD_dom_sf"/>
</dbReference>
<dbReference type="SUPFAM" id="SSF49299">
    <property type="entry name" value="PKD domain"/>
    <property type="match status" value="1"/>
</dbReference>
<dbReference type="InterPro" id="IPR018247">
    <property type="entry name" value="EF_Hand_1_Ca_BS"/>
</dbReference>
<proteinExistence type="predicted"/>
<protein>
    <recommendedName>
        <fullName evidence="1">RapA2 cadherin-like domain-containing protein</fullName>
    </recommendedName>
</protein>
<organism evidence="2 3">
    <name type="scientific">Blastopirellula marina</name>
    <dbReference type="NCBI Taxonomy" id="124"/>
    <lineage>
        <taxon>Bacteria</taxon>
        <taxon>Pseudomonadati</taxon>
        <taxon>Planctomycetota</taxon>
        <taxon>Planctomycetia</taxon>
        <taxon>Pirellulales</taxon>
        <taxon>Pirellulaceae</taxon>
        <taxon>Blastopirellula</taxon>
    </lineage>
</organism>
<dbReference type="Proteomes" id="UP000240009">
    <property type="component" value="Unassembled WGS sequence"/>
</dbReference>
<evidence type="ECO:0000313" key="3">
    <source>
        <dbReference type="Proteomes" id="UP000240009"/>
    </source>
</evidence>
<dbReference type="Gene3D" id="2.60.40.10">
    <property type="entry name" value="Immunoglobulins"/>
    <property type="match status" value="4"/>
</dbReference>
<evidence type="ECO:0000259" key="1">
    <source>
        <dbReference type="Pfam" id="PF17803"/>
    </source>
</evidence>
<accession>A0A2S8G2P6</accession>
<dbReference type="GO" id="GO:0000272">
    <property type="term" value="P:polysaccharide catabolic process"/>
    <property type="evidence" value="ECO:0007669"/>
    <property type="project" value="InterPro"/>
</dbReference>
<dbReference type="Pfam" id="PF17803">
    <property type="entry name" value="Cadherin_4"/>
    <property type="match status" value="2"/>
</dbReference>
<comment type="caution">
    <text evidence="2">The sequence shown here is derived from an EMBL/GenBank/DDBJ whole genome shotgun (WGS) entry which is preliminary data.</text>
</comment>
<dbReference type="Pfam" id="PF17963">
    <property type="entry name" value="Big_9"/>
    <property type="match status" value="1"/>
</dbReference>
<gene>
    <name evidence="2" type="ORF">C5Y96_02080</name>
</gene>
<feature type="domain" description="RapA2 cadherin-like" evidence="1">
    <location>
        <begin position="907"/>
        <end position="976"/>
    </location>
</feature>
<dbReference type="InterPro" id="IPR010221">
    <property type="entry name" value="VCBS_dom"/>
</dbReference>
<name>A0A2S8G2P6_9BACT</name>